<keyword evidence="2" id="KW-1185">Reference proteome</keyword>
<dbReference type="InterPro" id="IPR014347">
    <property type="entry name" value="Tautomerase/MIF_sf"/>
</dbReference>
<dbReference type="PANTHER" id="PTHR37950">
    <property type="entry name" value="4-HYDROXYPHENYLACETATE CATABOLISM PROTEIN"/>
    <property type="match status" value="1"/>
</dbReference>
<dbReference type="CDD" id="cd00580">
    <property type="entry name" value="CHMI"/>
    <property type="match status" value="1"/>
</dbReference>
<comment type="caution">
    <text evidence="1">The sequence shown here is derived from an EMBL/GenBank/DDBJ whole genome shotgun (WGS) entry which is preliminary data.</text>
</comment>
<dbReference type="GO" id="GO:0016853">
    <property type="term" value="F:isomerase activity"/>
    <property type="evidence" value="ECO:0007669"/>
    <property type="project" value="UniProtKB-KW"/>
</dbReference>
<gene>
    <name evidence="1" type="ORF">RY831_21670</name>
</gene>
<dbReference type="RefSeq" id="WP_326508463.1">
    <property type="nucleotide sequence ID" value="NZ_JAWIIV010000021.1"/>
</dbReference>
<evidence type="ECO:0000313" key="2">
    <source>
        <dbReference type="Proteomes" id="UP001352263"/>
    </source>
</evidence>
<dbReference type="Proteomes" id="UP001352263">
    <property type="component" value="Unassembled WGS sequence"/>
</dbReference>
<dbReference type="PANTHER" id="PTHR37950:SF1">
    <property type="entry name" value="4-HYDROXYPHENYLACETATE CATABOLISM PROTEIN"/>
    <property type="match status" value="1"/>
</dbReference>
<dbReference type="InterPro" id="IPR004220">
    <property type="entry name" value="5-COMe_2-OHmuconate_Isoase"/>
</dbReference>
<name>A0ABU6JEZ5_9BURK</name>
<evidence type="ECO:0000313" key="1">
    <source>
        <dbReference type="EMBL" id="MEC4721782.1"/>
    </source>
</evidence>
<protein>
    <submittedName>
        <fullName evidence="1">5-carboxymethyl-2-hydroxymuconate isomerase</fullName>
    </submittedName>
</protein>
<dbReference type="Pfam" id="PF02962">
    <property type="entry name" value="CHMI"/>
    <property type="match status" value="1"/>
</dbReference>
<dbReference type="Gene3D" id="3.30.429.10">
    <property type="entry name" value="Macrophage Migration Inhibitory Factor"/>
    <property type="match status" value="1"/>
</dbReference>
<reference evidence="1 2" key="1">
    <citation type="submission" date="2023-10" db="EMBL/GenBank/DDBJ databases">
        <title>Noviherbaspirillum sp. CPCC 100848 genome assembly.</title>
        <authorList>
            <person name="Li X.Y."/>
            <person name="Fang X.M."/>
        </authorList>
    </citation>
    <scope>NUCLEOTIDE SEQUENCE [LARGE SCALE GENOMIC DNA]</scope>
    <source>
        <strain evidence="1 2">CPCC 100848</strain>
    </source>
</reference>
<accession>A0ABU6JEZ5</accession>
<dbReference type="SUPFAM" id="SSF55331">
    <property type="entry name" value="Tautomerase/MIF"/>
    <property type="match status" value="1"/>
</dbReference>
<dbReference type="EMBL" id="JAWIIV010000021">
    <property type="protein sequence ID" value="MEC4721782.1"/>
    <property type="molecule type" value="Genomic_DNA"/>
</dbReference>
<organism evidence="1 2">
    <name type="scientific">Noviherbaspirillum album</name>
    <dbReference type="NCBI Taxonomy" id="3080276"/>
    <lineage>
        <taxon>Bacteria</taxon>
        <taxon>Pseudomonadati</taxon>
        <taxon>Pseudomonadota</taxon>
        <taxon>Betaproteobacteria</taxon>
        <taxon>Burkholderiales</taxon>
        <taxon>Oxalobacteraceae</taxon>
        <taxon>Noviherbaspirillum</taxon>
    </lineage>
</organism>
<keyword evidence="1" id="KW-0413">Isomerase</keyword>
<sequence length="135" mass="15140">MPHIWIEHSANLEGKLDLALLLTGVHSAAVNTRMFAEGAIRTRLQSIDQYRIGDGHPDNAFVHVVIRIAAGRDLQTRKQIGETMFAELCRLLGRQFDNMPLGLSLEVQELDAALNFKQNNLQDHIDRRTSARQAG</sequence>
<proteinExistence type="predicted"/>